<organism evidence="1 2">
    <name type="scientific">Artomyces pyxidatus</name>
    <dbReference type="NCBI Taxonomy" id="48021"/>
    <lineage>
        <taxon>Eukaryota</taxon>
        <taxon>Fungi</taxon>
        <taxon>Dikarya</taxon>
        <taxon>Basidiomycota</taxon>
        <taxon>Agaricomycotina</taxon>
        <taxon>Agaricomycetes</taxon>
        <taxon>Russulales</taxon>
        <taxon>Auriscalpiaceae</taxon>
        <taxon>Artomyces</taxon>
    </lineage>
</organism>
<gene>
    <name evidence="1" type="ORF">BV25DRAFT_1840961</name>
</gene>
<reference evidence="1" key="2">
    <citation type="journal article" date="2022" name="New Phytol.">
        <title>Evolutionary transition to the ectomycorrhizal habit in the genomes of a hyperdiverse lineage of mushroom-forming fungi.</title>
        <authorList>
            <person name="Looney B."/>
            <person name="Miyauchi S."/>
            <person name="Morin E."/>
            <person name="Drula E."/>
            <person name="Courty P.E."/>
            <person name="Kohler A."/>
            <person name="Kuo A."/>
            <person name="LaButti K."/>
            <person name="Pangilinan J."/>
            <person name="Lipzen A."/>
            <person name="Riley R."/>
            <person name="Andreopoulos W."/>
            <person name="He G."/>
            <person name="Johnson J."/>
            <person name="Nolan M."/>
            <person name="Tritt A."/>
            <person name="Barry K.W."/>
            <person name="Grigoriev I.V."/>
            <person name="Nagy L.G."/>
            <person name="Hibbett D."/>
            <person name="Henrissat B."/>
            <person name="Matheny P.B."/>
            <person name="Labbe J."/>
            <person name="Martin F.M."/>
        </authorList>
    </citation>
    <scope>NUCLEOTIDE SEQUENCE</scope>
    <source>
        <strain evidence="1">HHB10654</strain>
    </source>
</reference>
<evidence type="ECO:0000313" key="2">
    <source>
        <dbReference type="Proteomes" id="UP000814140"/>
    </source>
</evidence>
<reference evidence="1" key="1">
    <citation type="submission" date="2021-03" db="EMBL/GenBank/DDBJ databases">
        <authorList>
            <consortium name="DOE Joint Genome Institute"/>
            <person name="Ahrendt S."/>
            <person name="Looney B.P."/>
            <person name="Miyauchi S."/>
            <person name="Morin E."/>
            <person name="Drula E."/>
            <person name="Courty P.E."/>
            <person name="Chicoki N."/>
            <person name="Fauchery L."/>
            <person name="Kohler A."/>
            <person name="Kuo A."/>
            <person name="Labutti K."/>
            <person name="Pangilinan J."/>
            <person name="Lipzen A."/>
            <person name="Riley R."/>
            <person name="Andreopoulos W."/>
            <person name="He G."/>
            <person name="Johnson J."/>
            <person name="Barry K.W."/>
            <person name="Grigoriev I.V."/>
            <person name="Nagy L."/>
            <person name="Hibbett D."/>
            <person name="Henrissat B."/>
            <person name="Matheny P.B."/>
            <person name="Labbe J."/>
            <person name="Martin F."/>
        </authorList>
    </citation>
    <scope>NUCLEOTIDE SEQUENCE</scope>
    <source>
        <strain evidence="1">HHB10654</strain>
    </source>
</reference>
<proteinExistence type="predicted"/>
<protein>
    <submittedName>
        <fullName evidence="1">Uncharacterized protein</fullName>
    </submittedName>
</protein>
<keyword evidence="2" id="KW-1185">Reference proteome</keyword>
<sequence length="172" mass="18116">MITVVRMPLTAPAACAPSTTEAKVQVMPSYDNQCPADMLAKRIFNQSGVPVKRYTLRRGATSTTNSVPASLGRGVGVTVLAPVPGTPTEAAALLLDSHNPPQRRPPTIVDLLLQLDSHRVPGLNPQQIRQLLIGCSGCGLIMTRRAAASFHVCHNAATRDAADGTEADSNAI</sequence>
<dbReference type="EMBL" id="MU277235">
    <property type="protein sequence ID" value="KAI0058391.1"/>
    <property type="molecule type" value="Genomic_DNA"/>
</dbReference>
<dbReference type="Proteomes" id="UP000814140">
    <property type="component" value="Unassembled WGS sequence"/>
</dbReference>
<accession>A0ACB8SR51</accession>
<comment type="caution">
    <text evidence="1">The sequence shown here is derived from an EMBL/GenBank/DDBJ whole genome shotgun (WGS) entry which is preliminary data.</text>
</comment>
<evidence type="ECO:0000313" key="1">
    <source>
        <dbReference type="EMBL" id="KAI0058391.1"/>
    </source>
</evidence>
<name>A0ACB8SR51_9AGAM</name>